<evidence type="ECO:0000256" key="3">
    <source>
        <dbReference type="ARBA" id="ARBA00023125"/>
    </source>
</evidence>
<dbReference type="InterPro" id="IPR036390">
    <property type="entry name" value="WH_DNA-bd_sf"/>
</dbReference>
<dbReference type="InterPro" id="IPR036388">
    <property type="entry name" value="WH-like_DNA-bd_sf"/>
</dbReference>
<dbReference type="PANTHER" id="PTHR30579:SF2">
    <property type="entry name" value="HTH-TYPE TRANSCRIPTIONAL REGULATOR ARGP"/>
    <property type="match status" value="1"/>
</dbReference>
<dbReference type="InterPro" id="IPR000847">
    <property type="entry name" value="LysR_HTH_N"/>
</dbReference>
<keyword evidence="8" id="KW-1185">Reference proteome</keyword>
<dbReference type="FunFam" id="1.10.10.10:FF:000001">
    <property type="entry name" value="LysR family transcriptional regulator"/>
    <property type="match status" value="1"/>
</dbReference>
<dbReference type="STRING" id="710696.Intca_2780"/>
<evidence type="ECO:0000313" key="7">
    <source>
        <dbReference type="EMBL" id="ADU49281.1"/>
    </source>
</evidence>
<evidence type="ECO:0000256" key="2">
    <source>
        <dbReference type="ARBA" id="ARBA00023015"/>
    </source>
</evidence>
<evidence type="ECO:0000313" key="8">
    <source>
        <dbReference type="Proteomes" id="UP000008914"/>
    </source>
</evidence>
<gene>
    <name evidence="7" type="ordered locus">Intca_2780</name>
</gene>
<dbReference type="PROSITE" id="PS50931">
    <property type="entry name" value="HTH_LYSR"/>
    <property type="match status" value="1"/>
</dbReference>
<dbReference type="SUPFAM" id="SSF46785">
    <property type="entry name" value="Winged helix' DNA-binding domain"/>
    <property type="match status" value="1"/>
</dbReference>
<comment type="similarity">
    <text evidence="1">Belongs to the LysR transcriptional regulatory family.</text>
</comment>
<accession>E6S9P3</accession>
<dbReference type="OrthoDB" id="3252676at2"/>
<feature type="domain" description="HTH lysR-type" evidence="6">
    <location>
        <begin position="1"/>
        <end position="57"/>
    </location>
</feature>
<dbReference type="PANTHER" id="PTHR30579">
    <property type="entry name" value="TRANSCRIPTIONAL REGULATOR"/>
    <property type="match status" value="1"/>
</dbReference>
<dbReference type="NCBIfam" id="TIGR03298">
    <property type="entry name" value="argP"/>
    <property type="match status" value="1"/>
</dbReference>
<dbReference type="RefSeq" id="WP_013493593.1">
    <property type="nucleotide sequence ID" value="NC_014830.1"/>
</dbReference>
<dbReference type="InterPro" id="IPR050176">
    <property type="entry name" value="LTTR"/>
</dbReference>
<dbReference type="NCBIfam" id="NF002964">
    <property type="entry name" value="PRK03635.1"/>
    <property type="match status" value="1"/>
</dbReference>
<dbReference type="KEGG" id="ica:Intca_2780"/>
<reference evidence="7 8" key="1">
    <citation type="journal article" date="2010" name="Stand. Genomic Sci.">
        <title>Complete genome sequence of Intrasporangium calvum type strain (7 KIP).</title>
        <authorList>
            <person name="Del Rio T.G."/>
            <person name="Chertkov O."/>
            <person name="Yasawong M."/>
            <person name="Lucas S."/>
            <person name="Deshpande S."/>
            <person name="Cheng J.F."/>
            <person name="Detter C."/>
            <person name="Tapia R."/>
            <person name="Han C."/>
            <person name="Goodwin L."/>
            <person name="Pitluck S."/>
            <person name="Liolios K."/>
            <person name="Ivanova N."/>
            <person name="Mavromatis K."/>
            <person name="Pati A."/>
            <person name="Chen A."/>
            <person name="Palaniappan K."/>
            <person name="Land M."/>
            <person name="Hauser L."/>
            <person name="Chang Y.J."/>
            <person name="Jeffries C.D."/>
            <person name="Rohde M."/>
            <person name="Pukall R."/>
            <person name="Sikorski J."/>
            <person name="Goker M."/>
            <person name="Woyke T."/>
            <person name="Bristow J."/>
            <person name="Eisen J.A."/>
            <person name="Markowitz V."/>
            <person name="Hugenholtz P."/>
            <person name="Kyrpides N.C."/>
            <person name="Klenk H.P."/>
            <person name="Lapidus A."/>
        </authorList>
    </citation>
    <scope>NUCLEOTIDE SEQUENCE [LARGE SCALE GENOMIC DNA]</scope>
    <source>
        <strain evidence="8">ATCC 23552 / DSM 43043 / JCM 3097 / NBRC 12989 / 7 KIP</strain>
    </source>
</reference>
<dbReference type="Pfam" id="PF00126">
    <property type="entry name" value="HTH_1"/>
    <property type="match status" value="1"/>
</dbReference>
<keyword evidence="3" id="KW-0238">DNA-binding</keyword>
<dbReference type="EMBL" id="CP002343">
    <property type="protein sequence ID" value="ADU49281.1"/>
    <property type="molecule type" value="Genomic_DNA"/>
</dbReference>
<sequence length="292" mass="31481">MELDQLRALVTVVDHGTFEAAAAALHITPSAVSQRIKALEVSAGSVLVQRSRPVRPTERGAALLRSARQLLHLADEAWSDLRSPAAGSRPRVRLPIVVNADSIATWFPEALAAIAGTGLVDLEVRRDDEHVTADLLRTGEVMAAVTTEPTPVQGCRARRLGTMVYRAKAARSFVRQWFPDGASPDALAAAPVVHFDRKDRMQRTVLDSVAPGAEPPATFVPDSSQFVAAIRHGVGWGMVPDLQDPRDLLVNLDPRRTDRVELFWQAWKLSSPALDAVTAAVVAAAAAQLHQG</sequence>
<dbReference type="HOGENOM" id="CLU_063829_0_1_11"/>
<proteinExistence type="inferred from homology"/>
<evidence type="ECO:0000259" key="6">
    <source>
        <dbReference type="PROSITE" id="PS50931"/>
    </source>
</evidence>
<dbReference type="Gene3D" id="3.40.190.290">
    <property type="match status" value="1"/>
</dbReference>
<dbReference type="eggNOG" id="COG0583">
    <property type="taxonomic scope" value="Bacteria"/>
</dbReference>
<dbReference type="Pfam" id="PF03466">
    <property type="entry name" value="LysR_substrate"/>
    <property type="match status" value="1"/>
</dbReference>
<keyword evidence="5" id="KW-0804">Transcription</keyword>
<dbReference type="SUPFAM" id="SSF53850">
    <property type="entry name" value="Periplasmic binding protein-like II"/>
    <property type="match status" value="1"/>
</dbReference>
<dbReference type="InterPro" id="IPR017685">
    <property type="entry name" value="ArgP"/>
</dbReference>
<keyword evidence="4" id="KW-0010">Activator</keyword>
<dbReference type="AlphaFoldDB" id="E6S9P3"/>
<evidence type="ECO:0000256" key="5">
    <source>
        <dbReference type="ARBA" id="ARBA00023163"/>
    </source>
</evidence>
<dbReference type="GO" id="GO:0003677">
    <property type="term" value="F:DNA binding"/>
    <property type="evidence" value="ECO:0007669"/>
    <property type="project" value="UniProtKB-KW"/>
</dbReference>
<dbReference type="Proteomes" id="UP000008914">
    <property type="component" value="Chromosome"/>
</dbReference>
<dbReference type="Gene3D" id="1.10.10.10">
    <property type="entry name" value="Winged helix-like DNA-binding domain superfamily/Winged helix DNA-binding domain"/>
    <property type="match status" value="1"/>
</dbReference>
<name>E6S9P3_INTC7</name>
<keyword evidence="2" id="KW-0805">Transcription regulation</keyword>
<evidence type="ECO:0000256" key="4">
    <source>
        <dbReference type="ARBA" id="ARBA00023159"/>
    </source>
</evidence>
<dbReference type="GO" id="GO:0003700">
    <property type="term" value="F:DNA-binding transcription factor activity"/>
    <property type="evidence" value="ECO:0007669"/>
    <property type="project" value="InterPro"/>
</dbReference>
<evidence type="ECO:0000256" key="1">
    <source>
        <dbReference type="ARBA" id="ARBA00009437"/>
    </source>
</evidence>
<organism evidence="7 8">
    <name type="scientific">Intrasporangium calvum (strain ATCC 23552 / DSM 43043 / JCM 3097 / NBRC 12989 / NCIMB 10167 / NRRL B-3866 / 7 KIP)</name>
    <dbReference type="NCBI Taxonomy" id="710696"/>
    <lineage>
        <taxon>Bacteria</taxon>
        <taxon>Bacillati</taxon>
        <taxon>Actinomycetota</taxon>
        <taxon>Actinomycetes</taxon>
        <taxon>Micrococcales</taxon>
        <taxon>Intrasporangiaceae</taxon>
        <taxon>Intrasporangium</taxon>
    </lineage>
</organism>
<dbReference type="InterPro" id="IPR005119">
    <property type="entry name" value="LysR_subst-bd"/>
</dbReference>
<protein>
    <submittedName>
        <fullName evidence="7">Transcriptional regulator, LysR family</fullName>
    </submittedName>
</protein>